<evidence type="ECO:0000313" key="4">
    <source>
        <dbReference type="Proteomes" id="UP000295122"/>
    </source>
</evidence>
<feature type="region of interest" description="Disordered" evidence="1">
    <location>
        <begin position="1"/>
        <end position="21"/>
    </location>
</feature>
<name>A0A4R7BUU9_9HYPH</name>
<evidence type="ECO:0000256" key="1">
    <source>
        <dbReference type="SAM" id="MobiDB-lite"/>
    </source>
</evidence>
<keyword evidence="4" id="KW-1185">Reference proteome</keyword>
<keyword evidence="3" id="KW-0418">Kinase</keyword>
<sequence>MPPPGAGQPGEGTIETKSEARRESAVEARAATLVHHPGAGEGDWSGERMADALRGAGIEPTLVEMGGADWEAAVDATKDLVIVAGGDGTIAAVTARIVTRKVSLGILPTGSGNNIARSLGILAPLEEIIPLLRNARHSPLRVGHATGTFGEHFFLESIGLGAIAHSVKELQDEKLDGDEKLIRGRDSLISAIMVQEPLDAALTVDGAPVEGRFLIVEAMNLSMIGPNLRLVPDTSHAGPNLSLALLLADDRERMVEWLSAGGQGVAPLRHLQGRRIAFEGAPQPLRLGDKSIDWDGRPVEIALDDHRIDVLRPGDHR</sequence>
<evidence type="ECO:0000259" key="2">
    <source>
        <dbReference type="PROSITE" id="PS50146"/>
    </source>
</evidence>
<dbReference type="Gene3D" id="3.40.50.10330">
    <property type="entry name" value="Probable inorganic polyphosphate/atp-NAD kinase, domain 1"/>
    <property type="match status" value="1"/>
</dbReference>
<dbReference type="SUPFAM" id="SSF111331">
    <property type="entry name" value="NAD kinase/diacylglycerol kinase-like"/>
    <property type="match status" value="1"/>
</dbReference>
<dbReference type="PROSITE" id="PS50146">
    <property type="entry name" value="DAGK"/>
    <property type="match status" value="1"/>
</dbReference>
<comment type="caution">
    <text evidence="3">The sequence shown here is derived from an EMBL/GenBank/DDBJ whole genome shotgun (WGS) entry which is preliminary data.</text>
</comment>
<dbReference type="Proteomes" id="UP000295122">
    <property type="component" value="Unassembled WGS sequence"/>
</dbReference>
<dbReference type="RefSeq" id="WP_133773053.1">
    <property type="nucleotide sequence ID" value="NZ_SNZR01000015.1"/>
</dbReference>
<proteinExistence type="predicted"/>
<dbReference type="Gene3D" id="2.60.200.40">
    <property type="match status" value="1"/>
</dbReference>
<keyword evidence="3" id="KW-0808">Transferase</keyword>
<dbReference type="GO" id="GO:0016301">
    <property type="term" value="F:kinase activity"/>
    <property type="evidence" value="ECO:0007669"/>
    <property type="project" value="UniProtKB-KW"/>
</dbReference>
<protein>
    <submittedName>
        <fullName evidence="3">Diacylglycerol kinase family enzyme</fullName>
    </submittedName>
</protein>
<dbReference type="EMBL" id="SNZR01000015">
    <property type="protein sequence ID" value="TDR87967.1"/>
    <property type="molecule type" value="Genomic_DNA"/>
</dbReference>
<evidence type="ECO:0000313" key="3">
    <source>
        <dbReference type="EMBL" id="TDR87967.1"/>
    </source>
</evidence>
<dbReference type="AlphaFoldDB" id="A0A4R7BUU9"/>
<feature type="domain" description="DAGKc" evidence="2">
    <location>
        <begin position="26"/>
        <end position="152"/>
    </location>
</feature>
<dbReference type="InterPro" id="IPR016064">
    <property type="entry name" value="NAD/diacylglycerol_kinase_sf"/>
</dbReference>
<accession>A0A4R7BUU9</accession>
<organism evidence="3 4">
    <name type="scientific">Enterovirga rhinocerotis</name>
    <dbReference type="NCBI Taxonomy" id="1339210"/>
    <lineage>
        <taxon>Bacteria</taxon>
        <taxon>Pseudomonadati</taxon>
        <taxon>Pseudomonadota</taxon>
        <taxon>Alphaproteobacteria</taxon>
        <taxon>Hyphomicrobiales</taxon>
        <taxon>Methylobacteriaceae</taxon>
        <taxon>Enterovirga</taxon>
    </lineage>
</organism>
<dbReference type="InterPro" id="IPR017438">
    <property type="entry name" value="ATP-NAD_kinase_N"/>
</dbReference>
<dbReference type="InterPro" id="IPR001206">
    <property type="entry name" value="Diacylglycerol_kinase_cat_dom"/>
</dbReference>
<reference evidence="3 4" key="1">
    <citation type="submission" date="2019-03" db="EMBL/GenBank/DDBJ databases">
        <title>Genomic Encyclopedia of Type Strains, Phase IV (KMG-IV): sequencing the most valuable type-strain genomes for metagenomic binning, comparative biology and taxonomic classification.</title>
        <authorList>
            <person name="Goeker M."/>
        </authorList>
    </citation>
    <scope>NUCLEOTIDE SEQUENCE [LARGE SCALE GENOMIC DNA]</scope>
    <source>
        <strain evidence="3 4">DSM 25903</strain>
    </source>
</reference>
<gene>
    <name evidence="3" type="ORF">EV668_3831</name>
</gene>
<dbReference type="Pfam" id="PF00781">
    <property type="entry name" value="DAGK_cat"/>
    <property type="match status" value="1"/>
</dbReference>
<dbReference type="OrthoDB" id="142078at2"/>